<dbReference type="GO" id="GO:0052621">
    <property type="term" value="F:diguanylate cyclase activity"/>
    <property type="evidence" value="ECO:0007669"/>
    <property type="project" value="TreeGrafter"/>
</dbReference>
<dbReference type="InterPro" id="IPR050469">
    <property type="entry name" value="Diguanylate_Cyclase"/>
</dbReference>
<keyword evidence="1" id="KW-0812">Transmembrane</keyword>
<feature type="transmembrane region" description="Helical" evidence="1">
    <location>
        <begin position="65"/>
        <end position="84"/>
    </location>
</feature>
<feature type="transmembrane region" description="Helical" evidence="1">
    <location>
        <begin position="15"/>
        <end position="34"/>
    </location>
</feature>
<keyword evidence="1" id="KW-1133">Transmembrane helix</keyword>
<dbReference type="NCBIfam" id="TIGR00254">
    <property type="entry name" value="GGDEF"/>
    <property type="match status" value="1"/>
</dbReference>
<dbReference type="GO" id="GO:0043709">
    <property type="term" value="P:cell adhesion involved in single-species biofilm formation"/>
    <property type="evidence" value="ECO:0007669"/>
    <property type="project" value="TreeGrafter"/>
</dbReference>
<evidence type="ECO:0000313" key="4">
    <source>
        <dbReference type="Proteomes" id="UP000483286"/>
    </source>
</evidence>
<evidence type="ECO:0000313" key="3">
    <source>
        <dbReference type="EMBL" id="MVN89098.1"/>
    </source>
</evidence>
<dbReference type="PANTHER" id="PTHR45138:SF9">
    <property type="entry name" value="DIGUANYLATE CYCLASE DGCM-RELATED"/>
    <property type="match status" value="1"/>
</dbReference>
<dbReference type="SUPFAM" id="SSF55073">
    <property type="entry name" value="Nucleotide cyclase"/>
    <property type="match status" value="1"/>
</dbReference>
<organism evidence="3 4">
    <name type="scientific">Deinococcus arboris</name>
    <dbReference type="NCBI Taxonomy" id="2682977"/>
    <lineage>
        <taxon>Bacteria</taxon>
        <taxon>Thermotogati</taxon>
        <taxon>Deinococcota</taxon>
        <taxon>Deinococci</taxon>
        <taxon>Deinococcales</taxon>
        <taxon>Deinococcaceae</taxon>
        <taxon>Deinococcus</taxon>
    </lineage>
</organism>
<feature type="transmembrane region" description="Helical" evidence="1">
    <location>
        <begin position="89"/>
        <end position="107"/>
    </location>
</feature>
<dbReference type="Proteomes" id="UP000483286">
    <property type="component" value="Unassembled WGS sequence"/>
</dbReference>
<dbReference type="SMART" id="SM00267">
    <property type="entry name" value="GGDEF"/>
    <property type="match status" value="1"/>
</dbReference>
<protein>
    <submittedName>
        <fullName evidence="3">Diguanylate cyclase</fullName>
    </submittedName>
</protein>
<keyword evidence="4" id="KW-1185">Reference proteome</keyword>
<dbReference type="RefSeq" id="WP_157461360.1">
    <property type="nucleotide sequence ID" value="NZ_WQLB01000043.1"/>
</dbReference>
<reference evidence="3 4" key="1">
    <citation type="submission" date="2019-12" db="EMBL/GenBank/DDBJ databases">
        <title>Deinococcus sp. HMF7620 Genome sequencing and assembly.</title>
        <authorList>
            <person name="Kang H."/>
            <person name="Kim H."/>
            <person name="Joh K."/>
        </authorList>
    </citation>
    <scope>NUCLEOTIDE SEQUENCE [LARGE SCALE GENOMIC DNA]</scope>
    <source>
        <strain evidence="3 4">HMF7620</strain>
    </source>
</reference>
<keyword evidence="1" id="KW-0472">Membrane</keyword>
<dbReference type="InterPro" id="IPR000160">
    <property type="entry name" value="GGDEF_dom"/>
</dbReference>
<evidence type="ECO:0000256" key="1">
    <source>
        <dbReference type="SAM" id="Phobius"/>
    </source>
</evidence>
<dbReference type="PROSITE" id="PS50887">
    <property type="entry name" value="GGDEF"/>
    <property type="match status" value="1"/>
</dbReference>
<feature type="transmembrane region" description="Helical" evidence="1">
    <location>
        <begin position="41"/>
        <end position="59"/>
    </location>
</feature>
<proteinExistence type="predicted"/>
<dbReference type="InterPro" id="IPR043128">
    <property type="entry name" value="Rev_trsase/Diguanyl_cyclase"/>
</dbReference>
<sequence length="312" mass="33421">MTALMLMVIGTGPPIWWPLTGSVICLLAWGLLWSQRIPWQWVDYGILAAASGLVTAQLALQTAPLTADILFGCVFLLLAGFSVLPLAQAVLYTGALLLAVGVALLVHGGPYSLLWNVGLAGVLAAHLSTFGRNITIERAETAAFEALANTDLLTGLANRRAMLTRVQATFSLSPRAAVFLVDVDRFKRINDRFGHDVGDQVLQSVAGCLKQGVGAHGHVARWGGEEFLVLLPGGGEVETVAEALLARVRQQGSWKGVRVTVSLGGAARAEVETVEEWLRLADARLYEAKTGGRDRAELRQPHLSEVQDITLS</sequence>
<dbReference type="GO" id="GO:1902201">
    <property type="term" value="P:negative regulation of bacterial-type flagellum-dependent cell motility"/>
    <property type="evidence" value="ECO:0007669"/>
    <property type="project" value="TreeGrafter"/>
</dbReference>
<dbReference type="PANTHER" id="PTHR45138">
    <property type="entry name" value="REGULATORY COMPONENTS OF SENSORY TRANSDUCTION SYSTEM"/>
    <property type="match status" value="1"/>
</dbReference>
<dbReference type="AlphaFoldDB" id="A0A7C9LNM3"/>
<accession>A0A7C9LNM3</accession>
<comment type="caution">
    <text evidence="3">The sequence shown here is derived from an EMBL/GenBank/DDBJ whole genome shotgun (WGS) entry which is preliminary data.</text>
</comment>
<dbReference type="Pfam" id="PF00990">
    <property type="entry name" value="GGDEF"/>
    <property type="match status" value="1"/>
</dbReference>
<dbReference type="GO" id="GO:0005886">
    <property type="term" value="C:plasma membrane"/>
    <property type="evidence" value="ECO:0007669"/>
    <property type="project" value="TreeGrafter"/>
</dbReference>
<dbReference type="FunFam" id="3.30.70.270:FF:000001">
    <property type="entry name" value="Diguanylate cyclase domain protein"/>
    <property type="match status" value="1"/>
</dbReference>
<dbReference type="CDD" id="cd01949">
    <property type="entry name" value="GGDEF"/>
    <property type="match status" value="1"/>
</dbReference>
<evidence type="ECO:0000259" key="2">
    <source>
        <dbReference type="PROSITE" id="PS50887"/>
    </source>
</evidence>
<dbReference type="InterPro" id="IPR029787">
    <property type="entry name" value="Nucleotide_cyclase"/>
</dbReference>
<dbReference type="EMBL" id="WQLB01000043">
    <property type="protein sequence ID" value="MVN89098.1"/>
    <property type="molecule type" value="Genomic_DNA"/>
</dbReference>
<dbReference type="Gene3D" id="3.30.70.270">
    <property type="match status" value="1"/>
</dbReference>
<gene>
    <name evidence="3" type="ORF">GO986_20365</name>
</gene>
<name>A0A7C9LNM3_9DEIO</name>
<feature type="domain" description="GGDEF" evidence="2">
    <location>
        <begin position="174"/>
        <end position="301"/>
    </location>
</feature>